<feature type="transmembrane region" description="Helical" evidence="1">
    <location>
        <begin position="125"/>
        <end position="145"/>
    </location>
</feature>
<evidence type="ECO:0008006" key="4">
    <source>
        <dbReference type="Google" id="ProtNLM"/>
    </source>
</evidence>
<accession>A0A2L0UDL2</accession>
<feature type="transmembrane region" description="Helical" evidence="1">
    <location>
        <begin position="38"/>
        <end position="60"/>
    </location>
</feature>
<reference evidence="2 3" key="1">
    <citation type="submission" date="2017-11" db="EMBL/GenBank/DDBJ databases">
        <title>Draft genome of Arthrobacter agilis strain UMCV2, a plant growth-promoting rhizobacterium and biocontrol capacity of phytopathogenic fungi.</title>
        <authorList>
            <person name="Martinez-Camara R."/>
            <person name="Santoyo G."/>
            <person name="Moreno-Hagelsieb G."/>
            <person name="Valencia-Cantero E."/>
        </authorList>
    </citation>
    <scope>NUCLEOTIDE SEQUENCE [LARGE SCALE GENOMIC DNA]</scope>
    <source>
        <strain evidence="2 3">UMCV2</strain>
    </source>
</reference>
<evidence type="ECO:0000256" key="1">
    <source>
        <dbReference type="SAM" id="Phobius"/>
    </source>
</evidence>
<keyword evidence="1" id="KW-0472">Membrane</keyword>
<gene>
    <name evidence="2" type="ORF">CVO76_06400</name>
</gene>
<feature type="transmembrane region" description="Helical" evidence="1">
    <location>
        <begin position="99"/>
        <end position="119"/>
    </location>
</feature>
<organism evidence="2 3">
    <name type="scientific">Arthrobacter agilis</name>
    <dbReference type="NCBI Taxonomy" id="37921"/>
    <lineage>
        <taxon>Bacteria</taxon>
        <taxon>Bacillati</taxon>
        <taxon>Actinomycetota</taxon>
        <taxon>Actinomycetes</taxon>
        <taxon>Micrococcales</taxon>
        <taxon>Micrococcaceae</taxon>
        <taxon>Arthrobacter</taxon>
    </lineage>
</organism>
<protein>
    <recommendedName>
        <fullName evidence="4">Chemotaxis protein CheY</fullName>
    </recommendedName>
</protein>
<evidence type="ECO:0000313" key="2">
    <source>
        <dbReference type="EMBL" id="AUZ87306.1"/>
    </source>
</evidence>
<dbReference type="EMBL" id="CP024915">
    <property type="protein sequence ID" value="AUZ87306.1"/>
    <property type="molecule type" value="Genomic_DNA"/>
</dbReference>
<dbReference type="Proteomes" id="UP000239187">
    <property type="component" value="Chromosome"/>
</dbReference>
<dbReference type="AlphaFoldDB" id="A0A2L0UDL2"/>
<sequence length="149" mass="15540">MSDTTKTGHPGAGEAQALLAQADQIGASVRTGAGWPQIATLLGLGAVSAMGVVALGLAAQAPGTPVVLPIVTMMVWILIFTTMAAVFTQANKRGFGVRWAYYIGAWALLWVAAMVLGGTVLEGELWFSALMAALITLTTTACAWYEARR</sequence>
<proteinExistence type="predicted"/>
<keyword evidence="1" id="KW-0812">Transmembrane</keyword>
<name>A0A2L0UDL2_9MICC</name>
<dbReference type="RefSeq" id="WP_208741300.1">
    <property type="nucleotide sequence ID" value="NZ_CP024915.1"/>
</dbReference>
<keyword evidence="1" id="KW-1133">Transmembrane helix</keyword>
<evidence type="ECO:0000313" key="3">
    <source>
        <dbReference type="Proteomes" id="UP000239187"/>
    </source>
</evidence>
<feature type="transmembrane region" description="Helical" evidence="1">
    <location>
        <begin position="66"/>
        <end position="87"/>
    </location>
</feature>